<name>A0A1V3X9Q3_MYCKA</name>
<dbReference type="AlphaFoldDB" id="A0A1V3X9Q3"/>
<proteinExistence type="predicted"/>
<evidence type="ECO:0000313" key="1">
    <source>
        <dbReference type="EMBL" id="OOK75857.1"/>
    </source>
</evidence>
<dbReference type="EMBL" id="MVBM01000003">
    <property type="protein sequence ID" value="OOK75857.1"/>
    <property type="molecule type" value="Genomic_DNA"/>
</dbReference>
<protein>
    <submittedName>
        <fullName evidence="1">Uncharacterized protein</fullName>
    </submittedName>
</protein>
<dbReference type="Proteomes" id="UP000189229">
    <property type="component" value="Unassembled WGS sequence"/>
</dbReference>
<evidence type="ECO:0000313" key="2">
    <source>
        <dbReference type="Proteomes" id="UP000189229"/>
    </source>
</evidence>
<gene>
    <name evidence="1" type="ORF">BZL30_3629</name>
</gene>
<sequence>MGAGLVTLGDVGRRPLWHQHSGWLFATSEHVKSVVWQSLSAGFLSVSVDRLRVWARAVSWIGRQLRRSLMHSTARWIGWWVWTLMR</sequence>
<organism evidence="1 2">
    <name type="scientific">Mycobacterium kansasii</name>
    <dbReference type="NCBI Taxonomy" id="1768"/>
    <lineage>
        <taxon>Bacteria</taxon>
        <taxon>Bacillati</taxon>
        <taxon>Actinomycetota</taxon>
        <taxon>Actinomycetes</taxon>
        <taxon>Mycobacteriales</taxon>
        <taxon>Mycobacteriaceae</taxon>
        <taxon>Mycobacterium</taxon>
    </lineage>
</organism>
<accession>A0A1V3X9Q3</accession>
<reference evidence="1 2" key="1">
    <citation type="submission" date="2017-02" db="EMBL/GenBank/DDBJ databases">
        <title>Complete genome sequences of Mycobacterium kansasii strains isolated from rhesus macaques.</title>
        <authorList>
            <person name="Panda A."/>
            <person name="Nagaraj S."/>
            <person name="Zhao X."/>
            <person name="Tettelin H."/>
            <person name="Detolla L.J."/>
        </authorList>
    </citation>
    <scope>NUCLEOTIDE SEQUENCE [LARGE SCALE GENOMIC DNA]</scope>
    <source>
        <strain evidence="1 2">11-3813</strain>
    </source>
</reference>
<comment type="caution">
    <text evidence="1">The sequence shown here is derived from an EMBL/GenBank/DDBJ whole genome shotgun (WGS) entry which is preliminary data.</text>
</comment>